<dbReference type="InterPro" id="IPR009072">
    <property type="entry name" value="Histone-fold"/>
</dbReference>
<keyword evidence="4" id="KW-0995">Kinetochore</keyword>
<gene>
    <name evidence="8" type="ORF">THAR02_06322</name>
    <name evidence="9" type="ORF">THARTR1_05481</name>
</gene>
<comment type="subcellular location">
    <subcellularLocation>
        <location evidence="2">Chromosome</location>
        <location evidence="2">Centromere</location>
        <location evidence="2">Kinetochore</location>
    </subcellularLocation>
    <subcellularLocation>
        <location evidence="1">Nucleus</location>
    </subcellularLocation>
</comment>
<comment type="similarity">
    <text evidence="7">Belongs to the CENP-W/WIP1 family.</text>
</comment>
<keyword evidence="3" id="KW-0158">Chromosome</keyword>
<dbReference type="FunFam" id="1.10.20.10:FF:000075">
    <property type="entry name" value="WGS project CABT00000000 data, contig 2.56"/>
    <property type="match status" value="1"/>
</dbReference>
<evidence type="ECO:0000256" key="4">
    <source>
        <dbReference type="ARBA" id="ARBA00022838"/>
    </source>
</evidence>
<keyword evidence="5" id="KW-0539">Nucleus</keyword>
<dbReference type="Proteomes" id="UP000236290">
    <property type="component" value="Unassembled WGS sequence"/>
</dbReference>
<reference evidence="10" key="2">
    <citation type="journal article" date="2015" name="Genome Announc.">
        <title>Draft whole-genome sequence of the biocontrol agent Trichoderma harzianum T6776.</title>
        <authorList>
            <person name="Baroncelli R."/>
            <person name="Piaggeschi G."/>
            <person name="Fiorini L."/>
            <person name="Bertolini E."/>
            <person name="Zapparata A."/>
            <person name="Pe M.E."/>
            <person name="Sarrocco S."/>
            <person name="Vannacci G."/>
        </authorList>
    </citation>
    <scope>NUCLEOTIDE SEQUENCE [LARGE SCALE GENOMIC DNA]</scope>
    <source>
        <strain evidence="10">T6776</strain>
    </source>
</reference>
<evidence type="ECO:0000313" key="8">
    <source>
        <dbReference type="EMBL" id="KKP01574.1"/>
    </source>
</evidence>
<organism evidence="8 10">
    <name type="scientific">Trichoderma harzianum</name>
    <name type="common">Hypocrea lixii</name>
    <dbReference type="NCBI Taxonomy" id="5544"/>
    <lineage>
        <taxon>Eukaryota</taxon>
        <taxon>Fungi</taxon>
        <taxon>Dikarya</taxon>
        <taxon>Ascomycota</taxon>
        <taxon>Pezizomycotina</taxon>
        <taxon>Sordariomycetes</taxon>
        <taxon>Hypocreomycetidae</taxon>
        <taxon>Hypocreales</taxon>
        <taxon>Hypocreaceae</taxon>
        <taxon>Trichoderma</taxon>
    </lineage>
</organism>
<accession>A0A0G0A932</accession>
<evidence type="ECO:0000256" key="6">
    <source>
        <dbReference type="ARBA" id="ARBA00023328"/>
    </source>
</evidence>
<dbReference type="EMBL" id="MTYI01000063">
    <property type="protein sequence ID" value="PNP54274.1"/>
    <property type="molecule type" value="Genomic_DNA"/>
</dbReference>
<dbReference type="EMBL" id="JOKZ01000189">
    <property type="protein sequence ID" value="KKP01574.1"/>
    <property type="molecule type" value="Genomic_DNA"/>
</dbReference>
<evidence type="ECO:0000256" key="5">
    <source>
        <dbReference type="ARBA" id="ARBA00023242"/>
    </source>
</evidence>
<dbReference type="GO" id="GO:0007059">
    <property type="term" value="P:chromosome segregation"/>
    <property type="evidence" value="ECO:0007669"/>
    <property type="project" value="TreeGrafter"/>
</dbReference>
<evidence type="ECO:0000256" key="7">
    <source>
        <dbReference type="ARBA" id="ARBA00038432"/>
    </source>
</evidence>
<dbReference type="GO" id="GO:0000776">
    <property type="term" value="C:kinetochore"/>
    <property type="evidence" value="ECO:0007669"/>
    <property type="project" value="UniProtKB-KW"/>
</dbReference>
<evidence type="ECO:0000313" key="10">
    <source>
        <dbReference type="Proteomes" id="UP000034112"/>
    </source>
</evidence>
<evidence type="ECO:0008006" key="12">
    <source>
        <dbReference type="Google" id="ProtNLM"/>
    </source>
</evidence>
<name>A0A0G0A932_TRIHA</name>
<dbReference type="GO" id="GO:0046982">
    <property type="term" value="F:protein heterodimerization activity"/>
    <property type="evidence" value="ECO:0007669"/>
    <property type="project" value="InterPro"/>
</dbReference>
<dbReference type="GO" id="GO:0000278">
    <property type="term" value="P:mitotic cell cycle"/>
    <property type="evidence" value="ECO:0007669"/>
    <property type="project" value="TreeGrafter"/>
</dbReference>
<dbReference type="OrthoDB" id="2543597at2759"/>
<protein>
    <recommendedName>
        <fullName evidence="12">Transcription factor CBF/NF-Y/archaeal histone domain-containing protein</fullName>
    </recommendedName>
</protein>
<dbReference type="AlphaFoldDB" id="A0A0G0A932"/>
<evidence type="ECO:0000256" key="2">
    <source>
        <dbReference type="ARBA" id="ARBA00004629"/>
    </source>
</evidence>
<evidence type="ECO:0000313" key="9">
    <source>
        <dbReference type="EMBL" id="PNP54274.1"/>
    </source>
</evidence>
<dbReference type="OMA" id="YILFMQE"/>
<dbReference type="CDD" id="cd13732">
    <property type="entry name" value="HFD_CENP-W"/>
    <property type="match status" value="1"/>
</dbReference>
<dbReference type="Gene3D" id="1.10.20.10">
    <property type="entry name" value="Histone, subunit A"/>
    <property type="match status" value="1"/>
</dbReference>
<keyword evidence="6" id="KW-0137">Centromere</keyword>
<dbReference type="SUPFAM" id="SSF47113">
    <property type="entry name" value="Histone-fold"/>
    <property type="match status" value="1"/>
</dbReference>
<proteinExistence type="inferred from homology"/>
<reference evidence="9 11" key="3">
    <citation type="submission" date="2017-02" db="EMBL/GenBank/DDBJ databases">
        <title>Genomes of Trichoderma spp. with biocontrol activity.</title>
        <authorList>
            <person name="Gardiner D."/>
            <person name="Kazan K."/>
            <person name="Vos C."/>
            <person name="Harvey P."/>
        </authorList>
    </citation>
    <scope>NUCLEOTIDE SEQUENCE [LARGE SCALE GENOMIC DNA]</scope>
    <source>
        <strain evidence="9 11">Tr1</strain>
    </source>
</reference>
<sequence>MVAGKKPYPKATLKKIVKAHAGMSIRKNTDITIYLNYVLFMNRLVKEAAIHAKQSGERGLTARSVRKATRDALAKFKG</sequence>
<dbReference type="Proteomes" id="UP000034112">
    <property type="component" value="Unassembled WGS sequence"/>
</dbReference>
<reference evidence="8" key="1">
    <citation type="submission" date="2014-06" db="EMBL/GenBank/DDBJ databases">
        <title>The genome sequence of Trichoderma harzianum T6776.</title>
        <authorList>
            <person name="Baroncelli R."/>
            <person name="Vannacci G."/>
        </authorList>
    </citation>
    <scope>NUCLEOTIDE SEQUENCE [LARGE SCALE GENOMIC DNA]</scope>
    <source>
        <strain evidence="8">T6776</strain>
    </source>
</reference>
<evidence type="ECO:0000256" key="3">
    <source>
        <dbReference type="ARBA" id="ARBA00022454"/>
    </source>
</evidence>
<dbReference type="PANTHER" id="PTHR34832">
    <property type="entry name" value="CENTROMERE PROTEIN W"/>
    <property type="match status" value="1"/>
</dbReference>
<evidence type="ECO:0000313" key="11">
    <source>
        <dbReference type="Proteomes" id="UP000236290"/>
    </source>
</evidence>
<comment type="caution">
    <text evidence="8">The sequence shown here is derived from an EMBL/GenBank/DDBJ whole genome shotgun (WGS) entry which is preliminary data.</text>
</comment>
<evidence type="ECO:0000256" key="1">
    <source>
        <dbReference type="ARBA" id="ARBA00004123"/>
    </source>
</evidence>
<dbReference type="GO" id="GO:0051382">
    <property type="term" value="P:kinetochore assembly"/>
    <property type="evidence" value="ECO:0007669"/>
    <property type="project" value="TreeGrafter"/>
</dbReference>
<dbReference type="InterPro" id="IPR052484">
    <property type="entry name" value="CENP-W/WIP1"/>
</dbReference>
<dbReference type="PANTHER" id="PTHR34832:SF1">
    <property type="entry name" value="CENTROMERE PROTEIN W"/>
    <property type="match status" value="1"/>
</dbReference>
<dbReference type="GO" id="GO:0005654">
    <property type="term" value="C:nucleoplasm"/>
    <property type="evidence" value="ECO:0007669"/>
    <property type="project" value="TreeGrafter"/>
</dbReference>